<evidence type="ECO:0000313" key="2">
    <source>
        <dbReference type="Proteomes" id="UP000193090"/>
    </source>
</evidence>
<keyword evidence="2" id="KW-1185">Reference proteome</keyword>
<dbReference type="STRING" id="1798.AWC30_00420"/>
<dbReference type="Proteomes" id="UP000193090">
    <property type="component" value="Unassembled WGS sequence"/>
</dbReference>
<dbReference type="Pfam" id="PF06078">
    <property type="entry name" value="DUF937"/>
    <property type="match status" value="1"/>
</dbReference>
<name>A0A1X2ENF2_9MYCO</name>
<dbReference type="OrthoDB" id="3577641at2"/>
<sequence>MAGLDDLFAQIPTQQIAAKLGADQADVDQAIQTLVPVLVGGLQQNAENPDNAADIESAASTHAARGLLDRGVALDDVDEDAGQQEVARIFGGNDHTEVAAALSGGGVGNNELIQKLLPILTPIVLAYIGKQLGGAGKEEAAKSGGGLGEVLGGILGGGGNNPLGSILGGVLGDDKGGLLGGILGGLLGGKK</sequence>
<dbReference type="EMBL" id="LQPZ01000012">
    <property type="protein sequence ID" value="ORX07253.1"/>
    <property type="molecule type" value="Genomic_DNA"/>
</dbReference>
<dbReference type="InterPro" id="IPR009282">
    <property type="entry name" value="DUF937"/>
</dbReference>
<evidence type="ECO:0000313" key="1">
    <source>
        <dbReference type="EMBL" id="ORX07253.1"/>
    </source>
</evidence>
<dbReference type="RefSeq" id="WP_085108854.1">
    <property type="nucleotide sequence ID" value="NZ_JACKSN010000011.1"/>
</dbReference>
<gene>
    <name evidence="1" type="ORF">AWC30_00420</name>
</gene>
<protein>
    <recommendedName>
        <fullName evidence="3">DUF937 domain-containing protein</fullName>
    </recommendedName>
</protein>
<organism evidence="1 2">
    <name type="scientific">Mycolicibacillus trivialis</name>
    <dbReference type="NCBI Taxonomy" id="1798"/>
    <lineage>
        <taxon>Bacteria</taxon>
        <taxon>Bacillati</taxon>
        <taxon>Actinomycetota</taxon>
        <taxon>Actinomycetes</taxon>
        <taxon>Mycobacteriales</taxon>
        <taxon>Mycobacteriaceae</taxon>
        <taxon>Mycolicibacillus</taxon>
    </lineage>
</organism>
<proteinExistence type="predicted"/>
<reference evidence="1 2" key="1">
    <citation type="submission" date="2016-01" db="EMBL/GenBank/DDBJ databases">
        <title>The new phylogeny of the genus Mycobacterium.</title>
        <authorList>
            <person name="Tarcisio F."/>
            <person name="Conor M."/>
            <person name="Antonella G."/>
            <person name="Elisabetta G."/>
            <person name="Giulia F.S."/>
            <person name="Sara T."/>
            <person name="Anna F."/>
            <person name="Clotilde B."/>
            <person name="Roberto B."/>
            <person name="Veronica D.S."/>
            <person name="Fabio R."/>
            <person name="Monica P."/>
            <person name="Olivier J."/>
            <person name="Enrico T."/>
            <person name="Nicola S."/>
        </authorList>
    </citation>
    <scope>NUCLEOTIDE SEQUENCE [LARGE SCALE GENOMIC DNA]</scope>
    <source>
        <strain evidence="1 2">DSM 44153</strain>
    </source>
</reference>
<dbReference type="AlphaFoldDB" id="A0A1X2ENF2"/>
<evidence type="ECO:0008006" key="3">
    <source>
        <dbReference type="Google" id="ProtNLM"/>
    </source>
</evidence>
<accession>A0A1X2ENF2</accession>
<comment type="caution">
    <text evidence="1">The sequence shown here is derived from an EMBL/GenBank/DDBJ whole genome shotgun (WGS) entry which is preliminary data.</text>
</comment>